<accession>A0A0D6JIN2</accession>
<evidence type="ECO:0000313" key="3">
    <source>
        <dbReference type="EMBL" id="CPR21818.1"/>
    </source>
</evidence>
<dbReference type="KEGG" id="fil:BN1229_v1_2663"/>
<dbReference type="RefSeq" id="WP_052743978.1">
    <property type="nucleotide sequence ID" value="NZ_LN829118.1"/>
</dbReference>
<name>A0A0D6JIN2_9HYPH</name>
<reference evidence="4" key="1">
    <citation type="submission" date="2015-02" db="EMBL/GenBank/DDBJ databases">
        <authorList>
            <person name="Chooi Y.-H."/>
        </authorList>
    </citation>
    <scope>NUCLEOTIDE SEQUENCE [LARGE SCALE GENOMIC DNA]</scope>
    <source>
        <strain evidence="4">strain Y</strain>
    </source>
</reference>
<keyword evidence="4" id="KW-1185">Reference proteome</keyword>
<keyword evidence="2" id="KW-0812">Transmembrane</keyword>
<evidence type="ECO:0008006" key="5">
    <source>
        <dbReference type="Google" id="ProtNLM"/>
    </source>
</evidence>
<sequence length="261" mass="27754">MTKPSDKEETEAPELEAAEGPKLGPITAFPNGPGVTFGARLRNYFLTGLIIVGPVTITLYIVWSLINIADAWIKPLLPERYLPEAYLPFAVPGIGLLVGIVGLMVIGALAANLLGRTLISFGVQMLDGMPIVRNVHRGLRQVFEGVLVAAGPNQSFQKVGLIQFPSKGLWSLVFVTSEKTGEINIKVNDAGEDLIAVFMPTGVVPPTGFICFVPRKNVTILDMTAEDAAKIILSAGMVVPDYQARLAALGAGAVPPKKPKA</sequence>
<protein>
    <recommendedName>
        <fullName evidence="5">DUF502 domain-containing protein</fullName>
    </recommendedName>
</protein>
<feature type="compositionally biased region" description="Acidic residues" evidence="1">
    <location>
        <begin position="8"/>
        <end position="17"/>
    </location>
</feature>
<keyword evidence="2" id="KW-1133">Transmembrane helix</keyword>
<dbReference type="OrthoDB" id="9780267at2"/>
<proteinExistence type="predicted"/>
<organism evidence="3 4">
    <name type="scientific">Candidatus Filomicrobium marinum</name>
    <dbReference type="NCBI Taxonomy" id="1608628"/>
    <lineage>
        <taxon>Bacteria</taxon>
        <taxon>Pseudomonadati</taxon>
        <taxon>Pseudomonadota</taxon>
        <taxon>Alphaproteobacteria</taxon>
        <taxon>Hyphomicrobiales</taxon>
        <taxon>Hyphomicrobiaceae</taxon>
        <taxon>Filomicrobium</taxon>
    </lineage>
</organism>
<dbReference type="AlphaFoldDB" id="A0A0D6JIN2"/>
<dbReference type="PANTHER" id="PTHR31876:SF26">
    <property type="entry name" value="PROTEIN LIKE COV 2"/>
    <property type="match status" value="1"/>
</dbReference>
<dbReference type="KEGG" id="fiy:BN1229_v1_3251"/>
<keyword evidence="2" id="KW-0472">Membrane</keyword>
<evidence type="ECO:0000256" key="2">
    <source>
        <dbReference type="SAM" id="Phobius"/>
    </source>
</evidence>
<feature type="transmembrane region" description="Helical" evidence="2">
    <location>
        <begin position="86"/>
        <end position="115"/>
    </location>
</feature>
<evidence type="ECO:0000313" key="4">
    <source>
        <dbReference type="Proteomes" id="UP000033187"/>
    </source>
</evidence>
<dbReference type="EMBL" id="LN829119">
    <property type="protein sequence ID" value="CPR21818.1"/>
    <property type="molecule type" value="Genomic_DNA"/>
</dbReference>
<feature type="transmembrane region" description="Helical" evidence="2">
    <location>
        <begin position="44"/>
        <end position="66"/>
    </location>
</feature>
<gene>
    <name evidence="3" type="ORF">YBN1229_v1_3251</name>
</gene>
<feature type="region of interest" description="Disordered" evidence="1">
    <location>
        <begin position="1"/>
        <end position="26"/>
    </location>
</feature>
<dbReference type="PANTHER" id="PTHR31876">
    <property type="entry name" value="COV-LIKE PROTEIN 1"/>
    <property type="match status" value="1"/>
</dbReference>
<dbReference type="Proteomes" id="UP000033187">
    <property type="component" value="Chromosome 1"/>
</dbReference>
<dbReference type="Pfam" id="PF04367">
    <property type="entry name" value="DUF502"/>
    <property type="match status" value="1"/>
</dbReference>
<evidence type="ECO:0000256" key="1">
    <source>
        <dbReference type="SAM" id="MobiDB-lite"/>
    </source>
</evidence>
<dbReference type="InterPro" id="IPR007462">
    <property type="entry name" value="COV1-like"/>
</dbReference>